<feature type="compositionally biased region" description="Polar residues" evidence="1">
    <location>
        <begin position="55"/>
        <end position="65"/>
    </location>
</feature>
<keyword evidence="3" id="KW-1185">Reference proteome</keyword>
<protein>
    <recommendedName>
        <fullName evidence="4">Lipoprotein CseA</fullName>
    </recommendedName>
</protein>
<dbReference type="OrthoDB" id="3824278at2"/>
<evidence type="ECO:0000313" key="2">
    <source>
        <dbReference type="EMBL" id="AVZ74538.1"/>
    </source>
</evidence>
<evidence type="ECO:0000256" key="1">
    <source>
        <dbReference type="SAM" id="MobiDB-lite"/>
    </source>
</evidence>
<name>A0A2R4T5Z2_9ACTN</name>
<dbReference type="AlphaFoldDB" id="A0A2R4T5Z2"/>
<reference evidence="2 3" key="1">
    <citation type="submission" date="2018-01" db="EMBL/GenBank/DDBJ databases">
        <title>Complete genome sequence of Streptomyces lunaelactis MM109T, a Ferroverdin A producer isolated from cave moonmilk deposits.</title>
        <authorList>
            <person name="Naome A."/>
            <person name="Martinet L."/>
            <person name="Maciejewska M."/>
            <person name="Anderssen S."/>
            <person name="Adam D."/>
            <person name="Tenconi E."/>
            <person name="Deflandre B."/>
            <person name="Arguelles-Arias A."/>
            <person name="Calusinska M."/>
            <person name="Copieters W."/>
            <person name="Karim L."/>
            <person name="Hanikenne M."/>
            <person name="Baurain D."/>
            <person name="van Wezel G."/>
            <person name="Smargiasso N."/>
            <person name="de Pauw E."/>
            <person name="Delfosse P."/>
            <person name="Rigali S."/>
        </authorList>
    </citation>
    <scope>NUCLEOTIDE SEQUENCE [LARGE SCALE GENOMIC DNA]</scope>
    <source>
        <strain evidence="2 3">MM109</strain>
    </source>
</reference>
<dbReference type="Proteomes" id="UP000244201">
    <property type="component" value="Chromosome"/>
</dbReference>
<accession>A0A2R4T5Z2</accession>
<sequence>MRGLSGGGGTRTRAASGAAMAGLAAVGLFSVGCSTGGSGAQDEGAAHTDSVAKATPSQATPSNSAGRKAEAVNAVKLIMSDPKVSERVKADLRPCARDAYPLDTSYGNLTGGTSPDVVINVLTCGDAVGMGTYVYRENGDSYENVFAVQEPAVYSAIDRGDLVVTQQVYAKGDPVAEPSGEEITTYHWSSGKFVQQYWVRNEFSRGVGEGEVVATEPPPPNEN</sequence>
<dbReference type="RefSeq" id="WP_108151095.1">
    <property type="nucleotide sequence ID" value="NZ_JABSUI010000173.1"/>
</dbReference>
<evidence type="ECO:0008006" key="4">
    <source>
        <dbReference type="Google" id="ProtNLM"/>
    </source>
</evidence>
<feature type="region of interest" description="Disordered" evidence="1">
    <location>
        <begin position="39"/>
        <end position="68"/>
    </location>
</feature>
<evidence type="ECO:0000313" key="3">
    <source>
        <dbReference type="Proteomes" id="UP000244201"/>
    </source>
</evidence>
<proteinExistence type="predicted"/>
<dbReference type="PROSITE" id="PS51257">
    <property type="entry name" value="PROKAR_LIPOPROTEIN"/>
    <property type="match status" value="1"/>
</dbReference>
<dbReference type="EMBL" id="CP026304">
    <property type="protein sequence ID" value="AVZ74538.1"/>
    <property type="molecule type" value="Genomic_DNA"/>
</dbReference>
<gene>
    <name evidence="2" type="ORF">SLUN_22590</name>
</gene>
<dbReference type="KEGG" id="slk:SLUN_22590"/>
<organism evidence="2 3">
    <name type="scientific">Streptomyces lunaelactis</name>
    <dbReference type="NCBI Taxonomy" id="1535768"/>
    <lineage>
        <taxon>Bacteria</taxon>
        <taxon>Bacillati</taxon>
        <taxon>Actinomycetota</taxon>
        <taxon>Actinomycetes</taxon>
        <taxon>Kitasatosporales</taxon>
        <taxon>Streptomycetaceae</taxon>
        <taxon>Streptomyces</taxon>
    </lineage>
</organism>